<dbReference type="WBParaSite" id="SCUD_0000210501-mRNA-1">
    <property type="protein sequence ID" value="SCUD_0000210501-mRNA-1"/>
    <property type="gene ID" value="SCUD_0000210501"/>
</dbReference>
<sequence length="67" mass="7752">MWETERTSQIAAEMRRYNLAVFEISKTHWNKAEQQKLSTGEILLYSGHEEEDASYTLGVAIMLSKET</sequence>
<protein>
    <submittedName>
        <fullName evidence="3">P4Ha_N domain-containing protein</fullName>
    </submittedName>
</protein>
<dbReference type="AlphaFoldDB" id="A0A183JHD2"/>
<keyword evidence="2" id="KW-1185">Reference proteome</keyword>
<name>A0A183JHD2_9TREM</name>
<accession>A0A183JHD2</accession>
<gene>
    <name evidence="1" type="ORF">SCUD_LOCUS2106</name>
</gene>
<dbReference type="EMBL" id="UZAK01001916">
    <property type="protein sequence ID" value="VDO72195.1"/>
    <property type="molecule type" value="Genomic_DNA"/>
</dbReference>
<evidence type="ECO:0000313" key="1">
    <source>
        <dbReference type="EMBL" id="VDO72195.1"/>
    </source>
</evidence>
<organism evidence="3">
    <name type="scientific">Schistosoma curassoni</name>
    <dbReference type="NCBI Taxonomy" id="6186"/>
    <lineage>
        <taxon>Eukaryota</taxon>
        <taxon>Metazoa</taxon>
        <taxon>Spiralia</taxon>
        <taxon>Lophotrochozoa</taxon>
        <taxon>Platyhelminthes</taxon>
        <taxon>Trematoda</taxon>
        <taxon>Digenea</taxon>
        <taxon>Strigeidida</taxon>
        <taxon>Schistosomatoidea</taxon>
        <taxon>Schistosomatidae</taxon>
        <taxon>Schistosoma</taxon>
    </lineage>
</organism>
<reference evidence="3" key="1">
    <citation type="submission" date="2016-06" db="UniProtKB">
        <authorList>
            <consortium name="WormBaseParasite"/>
        </authorList>
    </citation>
    <scope>IDENTIFICATION</scope>
</reference>
<dbReference type="Proteomes" id="UP000279833">
    <property type="component" value="Unassembled WGS sequence"/>
</dbReference>
<evidence type="ECO:0000313" key="3">
    <source>
        <dbReference type="WBParaSite" id="SCUD_0000210501-mRNA-1"/>
    </source>
</evidence>
<dbReference type="STRING" id="6186.A0A183JHD2"/>
<reference evidence="1 2" key="2">
    <citation type="submission" date="2018-11" db="EMBL/GenBank/DDBJ databases">
        <authorList>
            <consortium name="Pathogen Informatics"/>
        </authorList>
    </citation>
    <scope>NUCLEOTIDE SEQUENCE [LARGE SCALE GENOMIC DNA]</scope>
    <source>
        <strain evidence="1">Dakar</strain>
        <strain evidence="2">Dakar, Senegal</strain>
    </source>
</reference>
<proteinExistence type="predicted"/>
<evidence type="ECO:0000313" key="2">
    <source>
        <dbReference type="Proteomes" id="UP000279833"/>
    </source>
</evidence>